<sequence length="62" mass="7122">MLSAPPLIFYVEPQNLGQAPNVRYFLNMYNRLMMMFINTPHTPDCNIAHSTSHNRFPKVAGN</sequence>
<name>A0ABM9XTZ5_YERBE</name>
<evidence type="ECO:0000313" key="1">
    <source>
        <dbReference type="EMBL" id="EEQ04861.1"/>
    </source>
</evidence>
<comment type="caution">
    <text evidence="1">The sequence shown here is derived from an EMBL/GenBank/DDBJ whole genome shotgun (WGS) entry which is preliminary data.</text>
</comment>
<dbReference type="EMBL" id="AALC02000092">
    <property type="protein sequence ID" value="EEQ04861.1"/>
    <property type="molecule type" value="Genomic_DNA"/>
</dbReference>
<keyword evidence="2" id="KW-1185">Reference proteome</keyword>
<dbReference type="Proteomes" id="UP000010319">
    <property type="component" value="Unassembled WGS sequence"/>
</dbReference>
<organism evidence="1 2">
    <name type="scientific">Yersinia bercovieri ATCC 43970</name>
    <dbReference type="NCBI Taxonomy" id="349968"/>
    <lineage>
        <taxon>Bacteria</taxon>
        <taxon>Pseudomonadati</taxon>
        <taxon>Pseudomonadota</taxon>
        <taxon>Gammaproteobacteria</taxon>
        <taxon>Enterobacterales</taxon>
        <taxon>Yersiniaceae</taxon>
        <taxon>Yersinia</taxon>
    </lineage>
</organism>
<gene>
    <name evidence="1" type="ORF">yberc0001_37120</name>
</gene>
<reference evidence="1" key="1">
    <citation type="submission" date="2008-12" db="EMBL/GenBank/DDBJ databases">
        <title>Annotation of the Yersinia bercovieri ATCC 43970 genome.</title>
        <authorList>
            <person name="Read T.D."/>
            <person name="Akmal A."/>
            <person name="Bishop-Lilly K."/>
            <person name="Chen P.E."/>
            <person name="Cook C."/>
            <person name="Kiley M.P."/>
            <person name="Lentz S."/>
            <person name="Mateczun A."/>
            <person name="Nagarajan N."/>
            <person name="Nolan N."/>
            <person name="Osborne B.I."/>
            <person name="Pop M."/>
            <person name="Sozhamannan S."/>
            <person name="Stewart A.C."/>
            <person name="Sulakvelidze A."/>
            <person name="Thomason B."/>
            <person name="Willner K."/>
            <person name="Zwick M.E."/>
        </authorList>
    </citation>
    <scope>NUCLEOTIDE SEQUENCE [LARGE SCALE GENOMIC DNA]</scope>
    <source>
        <strain evidence="1">ATCC 43970</strain>
    </source>
</reference>
<protein>
    <submittedName>
        <fullName evidence="1">Heat-stable enterotoxin C</fullName>
    </submittedName>
</protein>
<evidence type="ECO:0000313" key="2">
    <source>
        <dbReference type="Proteomes" id="UP000010319"/>
    </source>
</evidence>
<accession>A0ABM9XTZ5</accession>
<proteinExistence type="predicted"/>